<proteinExistence type="predicted"/>
<dbReference type="EMBL" id="AMZH03000778">
    <property type="protein sequence ID" value="RRT82004.1"/>
    <property type="molecule type" value="Genomic_DNA"/>
</dbReference>
<name>A0A427B0G3_ENSVE</name>
<organism evidence="1 2">
    <name type="scientific">Ensete ventricosum</name>
    <name type="common">Abyssinian banana</name>
    <name type="synonym">Musa ensete</name>
    <dbReference type="NCBI Taxonomy" id="4639"/>
    <lineage>
        <taxon>Eukaryota</taxon>
        <taxon>Viridiplantae</taxon>
        <taxon>Streptophyta</taxon>
        <taxon>Embryophyta</taxon>
        <taxon>Tracheophyta</taxon>
        <taxon>Spermatophyta</taxon>
        <taxon>Magnoliopsida</taxon>
        <taxon>Liliopsida</taxon>
        <taxon>Zingiberales</taxon>
        <taxon>Musaceae</taxon>
        <taxon>Ensete</taxon>
    </lineage>
</organism>
<reference evidence="1 2" key="1">
    <citation type="journal article" date="2014" name="Agronomy (Basel)">
        <title>A Draft Genome Sequence for Ensete ventricosum, the Drought-Tolerant Tree Against Hunger.</title>
        <authorList>
            <person name="Harrison J."/>
            <person name="Moore K.A."/>
            <person name="Paszkiewicz K."/>
            <person name="Jones T."/>
            <person name="Grant M."/>
            <person name="Ambacheew D."/>
            <person name="Muzemil S."/>
            <person name="Studholme D.J."/>
        </authorList>
    </citation>
    <scope>NUCLEOTIDE SEQUENCE [LARGE SCALE GENOMIC DNA]</scope>
</reference>
<evidence type="ECO:0000313" key="1">
    <source>
        <dbReference type="EMBL" id="RRT82004.1"/>
    </source>
</evidence>
<evidence type="ECO:0000313" key="2">
    <source>
        <dbReference type="Proteomes" id="UP000287651"/>
    </source>
</evidence>
<dbReference type="Proteomes" id="UP000287651">
    <property type="component" value="Unassembled WGS sequence"/>
</dbReference>
<protein>
    <submittedName>
        <fullName evidence="1">Uncharacterized protein</fullName>
    </submittedName>
</protein>
<accession>A0A427B0G3</accession>
<gene>
    <name evidence="1" type="ORF">B296_00007045</name>
</gene>
<comment type="caution">
    <text evidence="1">The sequence shown here is derived from an EMBL/GenBank/DDBJ whole genome shotgun (WGS) entry which is preliminary data.</text>
</comment>
<dbReference type="PROSITE" id="PS51257">
    <property type="entry name" value="PROKAR_LIPOPROTEIN"/>
    <property type="match status" value="1"/>
</dbReference>
<sequence>MLAYRRCLIGTVCSGNRRLSNTQVATVFAGGCHLAREWPTTSVAFCAGGCPSTHTWLLCSLVHASPLRKRSL</sequence>
<dbReference type="AlphaFoldDB" id="A0A427B0G3"/>